<dbReference type="InterPro" id="IPR021109">
    <property type="entry name" value="Peptidase_aspartic_dom_sf"/>
</dbReference>
<evidence type="ECO:0000313" key="5">
    <source>
        <dbReference type="Proteomes" id="UP001231189"/>
    </source>
</evidence>
<feature type="region of interest" description="Disordered" evidence="1">
    <location>
        <begin position="294"/>
        <end position="314"/>
    </location>
</feature>
<proteinExistence type="predicted"/>
<feature type="transmembrane region" description="Helical" evidence="2">
    <location>
        <begin position="175"/>
        <end position="197"/>
    </location>
</feature>
<accession>A0AAD8WP12</accession>
<feature type="domain" description="Retrotransposon gag" evidence="3">
    <location>
        <begin position="357"/>
        <end position="446"/>
    </location>
</feature>
<dbReference type="Proteomes" id="UP001231189">
    <property type="component" value="Unassembled WGS sequence"/>
</dbReference>
<keyword evidence="2" id="KW-0472">Membrane</keyword>
<dbReference type="CDD" id="cd00303">
    <property type="entry name" value="retropepsin_like"/>
    <property type="match status" value="1"/>
</dbReference>
<dbReference type="SUPFAM" id="SSF50630">
    <property type="entry name" value="Acid proteases"/>
    <property type="match status" value="1"/>
</dbReference>
<name>A0AAD8WP12_LOLMU</name>
<dbReference type="InterPro" id="IPR044708">
    <property type="entry name" value="CPR5"/>
</dbReference>
<dbReference type="GO" id="GO:0006952">
    <property type="term" value="P:defense response"/>
    <property type="evidence" value="ECO:0007669"/>
    <property type="project" value="InterPro"/>
</dbReference>
<comment type="caution">
    <text evidence="4">The sequence shown here is derived from an EMBL/GenBank/DDBJ whole genome shotgun (WGS) entry which is preliminary data.</text>
</comment>
<dbReference type="AlphaFoldDB" id="A0AAD8WP12"/>
<dbReference type="GO" id="GO:0010150">
    <property type="term" value="P:leaf senescence"/>
    <property type="evidence" value="ECO:0007669"/>
    <property type="project" value="InterPro"/>
</dbReference>
<dbReference type="Pfam" id="PF13650">
    <property type="entry name" value="Asp_protease_2"/>
    <property type="match status" value="1"/>
</dbReference>
<protein>
    <recommendedName>
        <fullName evidence="3">Retrotransposon gag domain-containing protein</fullName>
    </recommendedName>
</protein>
<evidence type="ECO:0000259" key="3">
    <source>
        <dbReference type="Pfam" id="PF03732"/>
    </source>
</evidence>
<keyword evidence="2" id="KW-0812">Transmembrane</keyword>
<gene>
    <name evidence="4" type="ORF">QYE76_057395</name>
</gene>
<dbReference type="PANTHER" id="PTHR35322:SF3">
    <property type="entry name" value="PROTEIN CPR-5"/>
    <property type="match status" value="1"/>
</dbReference>
<dbReference type="PANTHER" id="PTHR35322">
    <property type="entry name" value="PROTEIN CPR-5"/>
    <property type="match status" value="1"/>
</dbReference>
<dbReference type="Pfam" id="PF03732">
    <property type="entry name" value="Retrotrans_gag"/>
    <property type="match status" value="1"/>
</dbReference>
<dbReference type="Gene3D" id="2.40.70.10">
    <property type="entry name" value="Acid Proteases"/>
    <property type="match status" value="1"/>
</dbReference>
<reference evidence="4" key="1">
    <citation type="submission" date="2023-07" db="EMBL/GenBank/DDBJ databases">
        <title>A chromosome-level genome assembly of Lolium multiflorum.</title>
        <authorList>
            <person name="Chen Y."/>
            <person name="Copetti D."/>
            <person name="Kolliker R."/>
            <person name="Studer B."/>
        </authorList>
    </citation>
    <scope>NUCLEOTIDE SEQUENCE</scope>
    <source>
        <strain evidence="4">02402/16</strain>
        <tissue evidence="4">Leaf</tissue>
    </source>
</reference>
<keyword evidence="5" id="KW-1185">Reference proteome</keyword>
<dbReference type="GO" id="GO:0010090">
    <property type="term" value="P:trichome morphogenesis"/>
    <property type="evidence" value="ECO:0007669"/>
    <property type="project" value="InterPro"/>
</dbReference>
<dbReference type="InterPro" id="IPR005162">
    <property type="entry name" value="Retrotrans_gag_dom"/>
</dbReference>
<sequence>MRNLENSFSSTLRTLHRINEIPDNERSPAPECSFKHGGCAAVGNSCTVYFQNRTNEVNLDTVNSVESQLVLYARDRQQLAQSGHSRSSHEADRSILNAFERSVKEQARSNELKEFEIGLNMKKLQLKQSQLALSSYTHMLEKIKLHLGFQKASFQGEKFKTKMQDTRDAQILRTLIDFLVSAVIIMSVFFAYGTYIYSYERITDITSACSAASRGSKSWWVPSSVSNFNSRETGDPCAPAASNGRPAWWPPSPSPIPTWIDASPIYTQTAARTTVQQPAHPFGGPGGFAAPFAASTSFNPGHQEGAPEVPPLAQQPPRFTKLEFATYDGATDPLNWLNQCEQFFRGQRTLSADRTWIASYHLRGAAQTWYYALEQDEGGMPSWERFRDLCLQRFGPTLRGSRLAELGRLAFTTTVQDFADRFQALACHAPGISARQRADLFVGGLPDYIRVDVEMREPADLQTAMYYARAYEQRAIAMQQVYAQPRAAPPGLCFNCDEKYAPGHTCARLFYLETVDDADAEALTAELAAATITEAGVTTYAPVDASAFVVSLHAMAGIKTAKTMLLPVTINGERLTALVDTGSTHNFLSNTAMRRHALQPAGSKSDEPFSIDCVGIDLGCYDFILGLDFLSTLGPILWDLDVLSLIFWREGGRRVHWTGLGSTGASPQLHLLAAALDEAHPLLADLLQQHGDLFDELQGLPPSRPCDHRIHLMPNTAPVDVRPYRYP</sequence>
<dbReference type="EMBL" id="JAUUTY010000003">
    <property type="protein sequence ID" value="KAK1669236.1"/>
    <property type="molecule type" value="Genomic_DNA"/>
</dbReference>
<evidence type="ECO:0000256" key="2">
    <source>
        <dbReference type="SAM" id="Phobius"/>
    </source>
</evidence>
<evidence type="ECO:0000313" key="4">
    <source>
        <dbReference type="EMBL" id="KAK1669236.1"/>
    </source>
</evidence>
<evidence type="ECO:0000256" key="1">
    <source>
        <dbReference type="SAM" id="MobiDB-lite"/>
    </source>
</evidence>
<organism evidence="4 5">
    <name type="scientific">Lolium multiflorum</name>
    <name type="common">Italian ryegrass</name>
    <name type="synonym">Lolium perenne subsp. multiflorum</name>
    <dbReference type="NCBI Taxonomy" id="4521"/>
    <lineage>
        <taxon>Eukaryota</taxon>
        <taxon>Viridiplantae</taxon>
        <taxon>Streptophyta</taxon>
        <taxon>Embryophyta</taxon>
        <taxon>Tracheophyta</taxon>
        <taxon>Spermatophyta</taxon>
        <taxon>Magnoliopsida</taxon>
        <taxon>Liliopsida</taxon>
        <taxon>Poales</taxon>
        <taxon>Poaceae</taxon>
        <taxon>BOP clade</taxon>
        <taxon>Pooideae</taxon>
        <taxon>Poodae</taxon>
        <taxon>Poeae</taxon>
        <taxon>Poeae Chloroplast Group 2 (Poeae type)</taxon>
        <taxon>Loliodinae</taxon>
        <taxon>Loliinae</taxon>
        <taxon>Lolium</taxon>
    </lineage>
</organism>
<keyword evidence="2" id="KW-1133">Transmembrane helix</keyword>